<keyword evidence="3" id="KW-1185">Reference proteome</keyword>
<protein>
    <submittedName>
        <fullName evidence="2">Methyltransferase domain-containing protein</fullName>
    </submittedName>
</protein>
<dbReference type="Gene3D" id="3.40.50.150">
    <property type="entry name" value="Vaccinia Virus protein VP39"/>
    <property type="match status" value="1"/>
</dbReference>
<dbReference type="PANTHER" id="PTHR42912:SF80">
    <property type="entry name" value="METHYLTRANSFERASE DOMAIN-CONTAINING PROTEIN"/>
    <property type="match status" value="1"/>
</dbReference>
<dbReference type="GO" id="GO:0008168">
    <property type="term" value="F:methyltransferase activity"/>
    <property type="evidence" value="ECO:0007669"/>
    <property type="project" value="UniProtKB-KW"/>
</dbReference>
<dbReference type="Pfam" id="PF13649">
    <property type="entry name" value="Methyltransf_25"/>
    <property type="match status" value="1"/>
</dbReference>
<sequence length="339" mass="36276">MSVLASAVPARRLPRAATLLAAQHQSSIAAVPRAAAIAICRARVLAARAASRRAGRAGAPPGAGTGPARAARMTTISLSLDTPELAQAYEHGSDRQFNHGKLLIETLGVRRGQRVLDVGAGTGRLAAHVAEIVGPEGSVTAIDPLPLRVDIARQKARVNLATAVGRAEDLSAFATKSFDVVYLNSVLHWLNDAQKQRAIAEAARVLKPGGKLGFSTGSREKPHQLEPIQRKVLADLGRDAQGNRPYKLTVDEVRALLERAGFIADTVEILTFVDHAADVDEILKHSGSSSFGNHLSHLTPEEKREVRERLAKELEALRTPQGIRLERNLIFAIAHTAGN</sequence>
<dbReference type="EMBL" id="JAQNDK010000001">
    <property type="protein sequence ID" value="MDC0677823.1"/>
    <property type="molecule type" value="Genomic_DNA"/>
</dbReference>
<comment type="caution">
    <text evidence="2">The sequence shown here is derived from an EMBL/GenBank/DDBJ whole genome shotgun (WGS) entry which is preliminary data.</text>
</comment>
<dbReference type="Proteomes" id="UP001217485">
    <property type="component" value="Unassembled WGS sequence"/>
</dbReference>
<dbReference type="InterPro" id="IPR050508">
    <property type="entry name" value="Methyltransf_Superfamily"/>
</dbReference>
<dbReference type="PANTHER" id="PTHR42912">
    <property type="entry name" value="METHYLTRANSFERASE"/>
    <property type="match status" value="1"/>
</dbReference>
<dbReference type="CDD" id="cd02440">
    <property type="entry name" value="AdoMet_MTases"/>
    <property type="match status" value="1"/>
</dbReference>
<gene>
    <name evidence="2" type="ORF">POL72_08785</name>
</gene>
<dbReference type="InterPro" id="IPR029063">
    <property type="entry name" value="SAM-dependent_MTases_sf"/>
</dbReference>
<evidence type="ECO:0000259" key="1">
    <source>
        <dbReference type="Pfam" id="PF13649"/>
    </source>
</evidence>
<proteinExistence type="predicted"/>
<keyword evidence="2" id="KW-0489">Methyltransferase</keyword>
<dbReference type="GO" id="GO:0032259">
    <property type="term" value="P:methylation"/>
    <property type="evidence" value="ECO:0007669"/>
    <property type="project" value="UniProtKB-KW"/>
</dbReference>
<dbReference type="RefSeq" id="WP_272094573.1">
    <property type="nucleotide sequence ID" value="NZ_JAQNDK010000001.1"/>
</dbReference>
<evidence type="ECO:0000313" key="2">
    <source>
        <dbReference type="EMBL" id="MDC0677823.1"/>
    </source>
</evidence>
<reference evidence="2 3" key="1">
    <citation type="submission" date="2023-01" db="EMBL/GenBank/DDBJ databases">
        <title>Minimal conservation of predation-associated metabolite biosynthetic gene clusters underscores biosynthetic potential of Myxococcota including descriptions for ten novel species: Archangium lansinium sp. nov., Myxococcus landrumus sp. nov., Nannocystis bai.</title>
        <authorList>
            <person name="Ahearne A."/>
            <person name="Stevens C."/>
            <person name="Dowd S."/>
        </authorList>
    </citation>
    <scope>NUCLEOTIDE SEQUENCE [LARGE SCALE GENOMIC DNA]</scope>
    <source>
        <strain evidence="2 3">WIWO2</strain>
    </source>
</reference>
<evidence type="ECO:0000313" key="3">
    <source>
        <dbReference type="Proteomes" id="UP001217485"/>
    </source>
</evidence>
<name>A0ABT5BVU7_9BACT</name>
<dbReference type="InterPro" id="IPR041698">
    <property type="entry name" value="Methyltransf_25"/>
</dbReference>
<organism evidence="2 3">
    <name type="scientific">Sorangium atrum</name>
    <dbReference type="NCBI Taxonomy" id="2995308"/>
    <lineage>
        <taxon>Bacteria</taxon>
        <taxon>Pseudomonadati</taxon>
        <taxon>Myxococcota</taxon>
        <taxon>Polyangia</taxon>
        <taxon>Polyangiales</taxon>
        <taxon>Polyangiaceae</taxon>
        <taxon>Sorangium</taxon>
    </lineage>
</organism>
<keyword evidence="2" id="KW-0808">Transferase</keyword>
<accession>A0ABT5BVU7</accession>
<dbReference type="SUPFAM" id="SSF53335">
    <property type="entry name" value="S-adenosyl-L-methionine-dependent methyltransferases"/>
    <property type="match status" value="1"/>
</dbReference>
<feature type="domain" description="Methyltransferase" evidence="1">
    <location>
        <begin position="115"/>
        <end position="210"/>
    </location>
</feature>